<keyword evidence="9" id="KW-1185">Reference proteome</keyword>
<dbReference type="CDD" id="cd01335">
    <property type="entry name" value="Radical_SAM"/>
    <property type="match status" value="1"/>
</dbReference>
<name>A0ABP3USU2_9BURK</name>
<evidence type="ECO:0000256" key="2">
    <source>
        <dbReference type="ARBA" id="ARBA00022691"/>
    </source>
</evidence>
<evidence type="ECO:0000256" key="5">
    <source>
        <dbReference type="ARBA" id="ARBA00023014"/>
    </source>
</evidence>
<dbReference type="PANTHER" id="PTHR11228:SF7">
    <property type="entry name" value="PQQA PEPTIDE CYCLASE"/>
    <property type="match status" value="1"/>
</dbReference>
<evidence type="ECO:0000256" key="6">
    <source>
        <dbReference type="SAM" id="MobiDB-lite"/>
    </source>
</evidence>
<evidence type="ECO:0000313" key="8">
    <source>
        <dbReference type="EMBL" id="GAA0741919.1"/>
    </source>
</evidence>
<dbReference type="InterPro" id="IPR013785">
    <property type="entry name" value="Aldolase_TIM"/>
</dbReference>
<gene>
    <name evidence="8" type="ORF">GCM10009107_04880</name>
</gene>
<keyword evidence="4" id="KW-0408">Iron</keyword>
<dbReference type="RefSeq" id="WP_141290847.1">
    <property type="nucleotide sequence ID" value="NZ_BAAAEW010000004.1"/>
</dbReference>
<dbReference type="PROSITE" id="PS51918">
    <property type="entry name" value="RADICAL_SAM"/>
    <property type="match status" value="1"/>
</dbReference>
<feature type="domain" description="Radical SAM core" evidence="7">
    <location>
        <begin position="47"/>
        <end position="273"/>
    </location>
</feature>
<evidence type="ECO:0000256" key="3">
    <source>
        <dbReference type="ARBA" id="ARBA00022723"/>
    </source>
</evidence>
<dbReference type="SFLD" id="SFLDS00029">
    <property type="entry name" value="Radical_SAM"/>
    <property type="match status" value="1"/>
</dbReference>
<dbReference type="InterPro" id="IPR058240">
    <property type="entry name" value="rSAM_sf"/>
</dbReference>
<feature type="region of interest" description="Disordered" evidence="6">
    <location>
        <begin position="277"/>
        <end position="298"/>
    </location>
</feature>
<dbReference type="InterPro" id="IPR007197">
    <property type="entry name" value="rSAM"/>
</dbReference>
<keyword evidence="5" id="KW-0411">Iron-sulfur</keyword>
<organism evidence="8 9">
    <name type="scientific">Ideonella azotifigens</name>
    <dbReference type="NCBI Taxonomy" id="513160"/>
    <lineage>
        <taxon>Bacteria</taxon>
        <taxon>Pseudomonadati</taxon>
        <taxon>Pseudomonadota</taxon>
        <taxon>Betaproteobacteria</taxon>
        <taxon>Burkholderiales</taxon>
        <taxon>Sphaerotilaceae</taxon>
        <taxon>Ideonella</taxon>
    </lineage>
</organism>
<comment type="cofactor">
    <cofactor evidence="1">
        <name>[4Fe-4S] cluster</name>
        <dbReference type="ChEBI" id="CHEBI:49883"/>
    </cofactor>
</comment>
<accession>A0ABP3USU2</accession>
<evidence type="ECO:0000256" key="1">
    <source>
        <dbReference type="ARBA" id="ARBA00001966"/>
    </source>
</evidence>
<evidence type="ECO:0000256" key="4">
    <source>
        <dbReference type="ARBA" id="ARBA00023004"/>
    </source>
</evidence>
<protein>
    <recommendedName>
        <fullName evidence="7">Radical SAM core domain-containing protein</fullName>
    </recommendedName>
</protein>
<dbReference type="PANTHER" id="PTHR11228">
    <property type="entry name" value="RADICAL SAM DOMAIN PROTEIN"/>
    <property type="match status" value="1"/>
</dbReference>
<comment type="caution">
    <text evidence="8">The sequence shown here is derived from an EMBL/GenBank/DDBJ whole genome shotgun (WGS) entry which is preliminary data.</text>
</comment>
<keyword evidence="2" id="KW-0949">S-adenosyl-L-methionine</keyword>
<dbReference type="Pfam" id="PF04055">
    <property type="entry name" value="Radical_SAM"/>
    <property type="match status" value="1"/>
</dbReference>
<evidence type="ECO:0000259" key="7">
    <source>
        <dbReference type="PROSITE" id="PS51918"/>
    </source>
</evidence>
<dbReference type="SUPFAM" id="SSF102114">
    <property type="entry name" value="Radical SAM enzymes"/>
    <property type="match status" value="1"/>
</dbReference>
<dbReference type="Gene3D" id="3.20.20.70">
    <property type="entry name" value="Aldolase class I"/>
    <property type="match status" value="1"/>
</dbReference>
<evidence type="ECO:0000313" key="9">
    <source>
        <dbReference type="Proteomes" id="UP001500279"/>
    </source>
</evidence>
<dbReference type="InterPro" id="IPR050377">
    <property type="entry name" value="Radical_SAM_PqqE_MftC-like"/>
</dbReference>
<dbReference type="CDD" id="cd21109">
    <property type="entry name" value="SPASM"/>
    <property type="match status" value="1"/>
</dbReference>
<dbReference type="EMBL" id="BAAAEW010000004">
    <property type="protein sequence ID" value="GAA0741919.1"/>
    <property type="molecule type" value="Genomic_DNA"/>
</dbReference>
<keyword evidence="3" id="KW-0479">Metal-binding</keyword>
<dbReference type="SFLD" id="SFLDG01067">
    <property type="entry name" value="SPASM/twitch_domain_containing"/>
    <property type="match status" value="1"/>
</dbReference>
<dbReference type="Proteomes" id="UP001500279">
    <property type="component" value="Unassembled WGS sequence"/>
</dbReference>
<reference evidence="9" key="1">
    <citation type="journal article" date="2019" name="Int. J. Syst. Evol. Microbiol.">
        <title>The Global Catalogue of Microorganisms (GCM) 10K type strain sequencing project: providing services to taxonomists for standard genome sequencing and annotation.</title>
        <authorList>
            <consortium name="The Broad Institute Genomics Platform"/>
            <consortium name="The Broad Institute Genome Sequencing Center for Infectious Disease"/>
            <person name="Wu L."/>
            <person name="Ma J."/>
        </authorList>
    </citation>
    <scope>NUCLEOTIDE SEQUENCE [LARGE SCALE GENOMIC DNA]</scope>
    <source>
        <strain evidence="9">JCM 15503</strain>
    </source>
</reference>
<proteinExistence type="predicted"/>
<sequence length="502" mass="54836">MDAAAAAPLPEAPQRKHQAEAVDPLFAAAFQQAVAGNIAAGRAGHLRLHPEIFWLPVSENCNLRCIGCDDVITGFRKEYLAPADVRRLLSASAGQASFSEIDLTSGEPLLHPQLSEVIDICHELHPKAVVSVVSNGTIPVRGKYRDAYARLDSIGLSIDGATAEVFEAVRVGASFERFVQTVKDVVALRDQTGRPAEIQLCFTACAMNLHQLPEVVRLGKSWGVNSVYAQPMEMNIAPIRDAIGHLHLDHMDPAERTRWVDEAVALGRELGLEVAASDGLYPRPKEEEKSTEPQAGPSLAFEEKVAKLGVGVRRRSPDGELTLPHVRQCQYPWTQAPGIRKMGAAWHTTLCCYMSEAANTELAARYDLHDMDKQSMLDLYNGAGYWQFREDLAAGLTHEACGDCAAALTHGPSLLQHLAWRIDALCVEHGLSFPGGDALREQLMQPQATVHQARKLVNHLHQAWWQPHPQPRPVWLQELMAAARELGPPKETAPAASGSPSA</sequence>